<evidence type="ECO:0000256" key="1">
    <source>
        <dbReference type="SAM" id="Phobius"/>
    </source>
</evidence>
<keyword evidence="1" id="KW-1133">Transmembrane helix</keyword>
<keyword evidence="1" id="KW-0812">Transmembrane</keyword>
<evidence type="ECO:0000313" key="3">
    <source>
        <dbReference type="Proteomes" id="UP000018144"/>
    </source>
</evidence>
<protein>
    <submittedName>
        <fullName evidence="2">Uncharacterized protein</fullName>
    </submittedName>
</protein>
<dbReference type="Proteomes" id="UP000018144">
    <property type="component" value="Unassembled WGS sequence"/>
</dbReference>
<proteinExistence type="predicted"/>
<keyword evidence="3" id="KW-1185">Reference proteome</keyword>
<dbReference type="EMBL" id="HF935680">
    <property type="protein sequence ID" value="CCX12148.1"/>
    <property type="molecule type" value="Genomic_DNA"/>
</dbReference>
<keyword evidence="1" id="KW-0472">Membrane</keyword>
<accession>U4LCK1</accession>
<gene>
    <name evidence="2" type="ORF">PCON_11742</name>
</gene>
<name>U4LCK1_PYROM</name>
<organism evidence="2 3">
    <name type="scientific">Pyronema omphalodes (strain CBS 100304)</name>
    <name type="common">Pyronema confluens</name>
    <dbReference type="NCBI Taxonomy" id="1076935"/>
    <lineage>
        <taxon>Eukaryota</taxon>
        <taxon>Fungi</taxon>
        <taxon>Dikarya</taxon>
        <taxon>Ascomycota</taxon>
        <taxon>Pezizomycotina</taxon>
        <taxon>Pezizomycetes</taxon>
        <taxon>Pezizales</taxon>
        <taxon>Pyronemataceae</taxon>
        <taxon>Pyronema</taxon>
    </lineage>
</organism>
<sequence length="38" mass="4045">MDPLSLSASIVGFISLVIEVTKILGVFIGCQVCFSRSN</sequence>
<feature type="transmembrane region" description="Helical" evidence="1">
    <location>
        <begin position="6"/>
        <end position="34"/>
    </location>
</feature>
<dbReference type="AlphaFoldDB" id="U4LCK1"/>
<evidence type="ECO:0000313" key="2">
    <source>
        <dbReference type="EMBL" id="CCX12148.1"/>
    </source>
</evidence>
<reference evidence="2 3" key="1">
    <citation type="journal article" date="2013" name="PLoS Genet.">
        <title>The genome and development-dependent transcriptomes of Pyronema confluens: a window into fungal evolution.</title>
        <authorList>
            <person name="Traeger S."/>
            <person name="Altegoer F."/>
            <person name="Freitag M."/>
            <person name="Gabaldon T."/>
            <person name="Kempken F."/>
            <person name="Kumar A."/>
            <person name="Marcet-Houben M."/>
            <person name="Poggeler S."/>
            <person name="Stajich J.E."/>
            <person name="Nowrousian M."/>
        </authorList>
    </citation>
    <scope>NUCLEOTIDE SEQUENCE [LARGE SCALE GENOMIC DNA]</scope>
    <source>
        <strain evidence="3">CBS 100304</strain>
        <tissue evidence="2">Vegetative mycelium</tissue>
    </source>
</reference>